<dbReference type="FunFam" id="3.30.450.30:FF:000015">
    <property type="entry name" value="Profilin"/>
    <property type="match status" value="1"/>
</dbReference>
<keyword evidence="3" id="KW-0963">Cytoplasm</keyword>
<dbReference type="Proteomes" id="UP000799778">
    <property type="component" value="Unassembled WGS sequence"/>
</dbReference>
<evidence type="ECO:0000256" key="2">
    <source>
        <dbReference type="ARBA" id="ARBA00010058"/>
    </source>
</evidence>
<dbReference type="InterPro" id="IPR036140">
    <property type="entry name" value="PFN_sf"/>
</dbReference>
<dbReference type="OrthoDB" id="421374at2759"/>
<organism evidence="7 8">
    <name type="scientific">Aaosphaeria arxii CBS 175.79</name>
    <dbReference type="NCBI Taxonomy" id="1450172"/>
    <lineage>
        <taxon>Eukaryota</taxon>
        <taxon>Fungi</taxon>
        <taxon>Dikarya</taxon>
        <taxon>Ascomycota</taxon>
        <taxon>Pezizomycotina</taxon>
        <taxon>Dothideomycetes</taxon>
        <taxon>Pleosporomycetidae</taxon>
        <taxon>Pleosporales</taxon>
        <taxon>Pleosporales incertae sedis</taxon>
        <taxon>Aaosphaeria</taxon>
    </lineage>
</organism>
<dbReference type="InterPro" id="IPR048278">
    <property type="entry name" value="PFN"/>
</dbReference>
<dbReference type="PROSITE" id="PS00414">
    <property type="entry name" value="PROFILIN"/>
    <property type="match status" value="1"/>
</dbReference>
<dbReference type="GO" id="GO:0005856">
    <property type="term" value="C:cytoskeleton"/>
    <property type="evidence" value="ECO:0007669"/>
    <property type="project" value="UniProtKB-SubCell"/>
</dbReference>
<evidence type="ECO:0000256" key="5">
    <source>
        <dbReference type="ARBA" id="ARBA00023212"/>
    </source>
</evidence>
<dbReference type="GeneID" id="54289104"/>
<dbReference type="SMART" id="SM00392">
    <property type="entry name" value="PROF"/>
    <property type="match status" value="1"/>
</dbReference>
<gene>
    <name evidence="7" type="ORF">BU24DRAFT_459219</name>
</gene>
<dbReference type="InterPro" id="IPR005455">
    <property type="entry name" value="PFN_euk"/>
</dbReference>
<evidence type="ECO:0000313" key="8">
    <source>
        <dbReference type="Proteomes" id="UP000799778"/>
    </source>
</evidence>
<comment type="similarity">
    <text evidence="2 6">Belongs to the profilin family.</text>
</comment>
<keyword evidence="4 6" id="KW-0009">Actin-binding</keyword>
<name>A0A6A5Y3E6_9PLEO</name>
<dbReference type="InterPro" id="IPR027310">
    <property type="entry name" value="Profilin_CS"/>
</dbReference>
<dbReference type="PANTHER" id="PTHR11604">
    <property type="entry name" value="PROFILIN"/>
    <property type="match status" value="1"/>
</dbReference>
<comment type="subcellular location">
    <subcellularLocation>
        <location evidence="1">Cytoplasm</location>
        <location evidence="1">Cytoskeleton</location>
    </subcellularLocation>
</comment>
<proteinExistence type="inferred from homology"/>
<dbReference type="PANTHER" id="PTHR11604:SF0">
    <property type="entry name" value="PROFILIN"/>
    <property type="match status" value="1"/>
</dbReference>
<reference evidence="7" key="1">
    <citation type="journal article" date="2020" name="Stud. Mycol.">
        <title>101 Dothideomycetes genomes: a test case for predicting lifestyles and emergence of pathogens.</title>
        <authorList>
            <person name="Haridas S."/>
            <person name="Albert R."/>
            <person name="Binder M."/>
            <person name="Bloem J."/>
            <person name="Labutti K."/>
            <person name="Salamov A."/>
            <person name="Andreopoulos B."/>
            <person name="Baker S."/>
            <person name="Barry K."/>
            <person name="Bills G."/>
            <person name="Bluhm B."/>
            <person name="Cannon C."/>
            <person name="Castanera R."/>
            <person name="Culley D."/>
            <person name="Daum C."/>
            <person name="Ezra D."/>
            <person name="Gonzalez J."/>
            <person name="Henrissat B."/>
            <person name="Kuo A."/>
            <person name="Liang C."/>
            <person name="Lipzen A."/>
            <person name="Lutzoni F."/>
            <person name="Magnuson J."/>
            <person name="Mondo S."/>
            <person name="Nolan M."/>
            <person name="Ohm R."/>
            <person name="Pangilinan J."/>
            <person name="Park H.-J."/>
            <person name="Ramirez L."/>
            <person name="Alfaro M."/>
            <person name="Sun H."/>
            <person name="Tritt A."/>
            <person name="Yoshinaga Y."/>
            <person name="Zwiers L.-H."/>
            <person name="Turgeon B."/>
            <person name="Goodwin S."/>
            <person name="Spatafora J."/>
            <person name="Crous P."/>
            <person name="Grigoriev I."/>
        </authorList>
    </citation>
    <scope>NUCLEOTIDE SEQUENCE</scope>
    <source>
        <strain evidence="7">CBS 175.79</strain>
    </source>
</reference>
<dbReference type="CDD" id="cd00148">
    <property type="entry name" value="PROF"/>
    <property type="match status" value="1"/>
</dbReference>
<dbReference type="EMBL" id="ML978067">
    <property type="protein sequence ID" value="KAF2019557.1"/>
    <property type="molecule type" value="Genomic_DNA"/>
</dbReference>
<dbReference type="RefSeq" id="XP_033387896.1">
    <property type="nucleotide sequence ID" value="XM_033531707.1"/>
</dbReference>
<evidence type="ECO:0000256" key="4">
    <source>
        <dbReference type="ARBA" id="ARBA00023203"/>
    </source>
</evidence>
<dbReference type="PRINTS" id="PR01640">
    <property type="entry name" value="PROFILINPLNT"/>
</dbReference>
<sequence length="130" mass="13898">MSWQAYIDQSLVGSGNIDKAVICDITGETIWAASADFNLPTAELKAIADSFNDKSEPKKVLSEGVKVNGVKYMTIAADDDSIKSKKGKEGVVAHKTNQAILIAHHPDDVTTPAAFNSVVELAEYLKGVGY</sequence>
<dbReference type="Gene3D" id="3.30.450.30">
    <property type="entry name" value="Dynein light chain 2a, cytoplasmic"/>
    <property type="match status" value="1"/>
</dbReference>
<keyword evidence="5" id="KW-0206">Cytoskeleton</keyword>
<dbReference type="GO" id="GO:0005938">
    <property type="term" value="C:cell cortex"/>
    <property type="evidence" value="ECO:0007669"/>
    <property type="project" value="TreeGrafter"/>
</dbReference>
<keyword evidence="8" id="KW-1185">Reference proteome</keyword>
<evidence type="ECO:0000256" key="1">
    <source>
        <dbReference type="ARBA" id="ARBA00004245"/>
    </source>
</evidence>
<dbReference type="GO" id="GO:0003785">
    <property type="term" value="F:actin monomer binding"/>
    <property type="evidence" value="ECO:0007669"/>
    <property type="project" value="TreeGrafter"/>
</dbReference>
<evidence type="ECO:0000256" key="6">
    <source>
        <dbReference type="RuleBase" id="RU003909"/>
    </source>
</evidence>
<evidence type="ECO:0000256" key="3">
    <source>
        <dbReference type="ARBA" id="ARBA00022490"/>
    </source>
</evidence>
<protein>
    <recommendedName>
        <fullName evidence="6">Profilin</fullName>
    </recommendedName>
</protein>
<accession>A0A6A5Y3E6</accession>
<dbReference type="Pfam" id="PF00235">
    <property type="entry name" value="Profilin"/>
    <property type="match status" value="1"/>
</dbReference>
<evidence type="ECO:0000313" key="7">
    <source>
        <dbReference type="EMBL" id="KAF2019557.1"/>
    </source>
</evidence>
<dbReference type="SUPFAM" id="SSF55770">
    <property type="entry name" value="Profilin (actin-binding protein)"/>
    <property type="match status" value="1"/>
</dbReference>
<dbReference type="AlphaFoldDB" id="A0A6A5Y3E6"/>